<comment type="caution">
    <text evidence="2">The sequence shown here is derived from an EMBL/GenBank/DDBJ whole genome shotgun (WGS) entry which is preliminary data.</text>
</comment>
<evidence type="ECO:0000256" key="1">
    <source>
        <dbReference type="SAM" id="Phobius"/>
    </source>
</evidence>
<gene>
    <name evidence="2" type="ORF">FB468_0091</name>
</gene>
<keyword evidence="1" id="KW-0812">Transmembrane</keyword>
<reference evidence="2 3" key="1">
    <citation type="submission" date="2019-06" db="EMBL/GenBank/DDBJ databases">
        <title>Sequencing the genomes of 1000 actinobacteria strains.</title>
        <authorList>
            <person name="Klenk H.-P."/>
        </authorList>
    </citation>
    <scope>NUCLEOTIDE SEQUENCE [LARGE SCALE GENOMIC DNA]</scope>
    <source>
        <strain evidence="2 3">DSM 8803</strain>
    </source>
</reference>
<keyword evidence="3" id="KW-1185">Reference proteome</keyword>
<feature type="transmembrane region" description="Helical" evidence="1">
    <location>
        <begin position="21"/>
        <end position="45"/>
    </location>
</feature>
<dbReference type="Proteomes" id="UP000319094">
    <property type="component" value="Unassembled WGS sequence"/>
</dbReference>
<feature type="transmembrane region" description="Helical" evidence="1">
    <location>
        <begin position="102"/>
        <end position="122"/>
    </location>
</feature>
<dbReference type="RefSeq" id="WP_141885611.1">
    <property type="nucleotide sequence ID" value="NZ_BAAAUY010000023.1"/>
</dbReference>
<sequence>MADPSTTPSRGRSSRWRTAQTVLAVVLGVVVLGYCASLVFVGVFAGASVQWDPNDATDLERWTSALAYAAELTRRRALEAALVIAVLAAMAAVAAVLRSKIWLTFGTISGAMLLTTVIALNFTSESTLSALVEQTHERIGPVHLVPESGDLKGSGVQSYTNGVEDAAGEAFSVDDAEQEMGVLIEAALAGLDGPATTSVRMSAPPQELDAAHPPIERRSCAPAQAESLGEQLTLGFTIPSDDHGRTKQRVLASWAAAGYAEVVEEGRRDESVVRKSGDSAMYSISVDDRFTIDGMLTIWLESRCL</sequence>
<dbReference type="AlphaFoldDB" id="A0A542Y203"/>
<dbReference type="OrthoDB" id="5083214at2"/>
<evidence type="ECO:0000313" key="2">
    <source>
        <dbReference type="EMBL" id="TQL42110.1"/>
    </source>
</evidence>
<evidence type="ECO:0000313" key="3">
    <source>
        <dbReference type="Proteomes" id="UP000319094"/>
    </source>
</evidence>
<keyword evidence="1" id="KW-0472">Membrane</keyword>
<name>A0A542Y203_9MICO</name>
<proteinExistence type="predicted"/>
<dbReference type="EMBL" id="VFON01000001">
    <property type="protein sequence ID" value="TQL42110.1"/>
    <property type="molecule type" value="Genomic_DNA"/>
</dbReference>
<organism evidence="2 3">
    <name type="scientific">Leucobacter komagatae</name>
    <dbReference type="NCBI Taxonomy" id="55969"/>
    <lineage>
        <taxon>Bacteria</taxon>
        <taxon>Bacillati</taxon>
        <taxon>Actinomycetota</taxon>
        <taxon>Actinomycetes</taxon>
        <taxon>Micrococcales</taxon>
        <taxon>Microbacteriaceae</taxon>
        <taxon>Leucobacter</taxon>
    </lineage>
</organism>
<feature type="transmembrane region" description="Helical" evidence="1">
    <location>
        <begin position="77"/>
        <end position="97"/>
    </location>
</feature>
<accession>A0A542Y203</accession>
<protein>
    <submittedName>
        <fullName evidence="2">Uncharacterized protein</fullName>
    </submittedName>
</protein>
<keyword evidence="1" id="KW-1133">Transmembrane helix</keyword>